<accession>A0AAD7AQD6</accession>
<protein>
    <submittedName>
        <fullName evidence="2">Uncharacterized protein</fullName>
    </submittedName>
</protein>
<dbReference type="AlphaFoldDB" id="A0AAD7AQD6"/>
<feature type="region of interest" description="Disordered" evidence="1">
    <location>
        <begin position="191"/>
        <end position="216"/>
    </location>
</feature>
<proteinExistence type="predicted"/>
<evidence type="ECO:0000313" key="2">
    <source>
        <dbReference type="EMBL" id="KAJ7366058.1"/>
    </source>
</evidence>
<sequence length="216" mass="24424">MEKVKVLETYLRYLRLNLLRRRSQSRSESVQRLKLTRSIVDVKAATDLLHNMRRLIAGAQLRSGSVLRILHWGLLADLDELGKILDALGLFPNLKELLVCTPQTGGLEVIGLTLSLDMYDAAYQNADKLFYKLTESLQRLPLSSPLLHTLRLKLQISFNENEFPYDGFEDLVDTINIIRLPVLTTLDRSMEMSPDEGAFPGDVDMTPRPNESAPSS</sequence>
<evidence type="ECO:0000256" key="1">
    <source>
        <dbReference type="SAM" id="MobiDB-lite"/>
    </source>
</evidence>
<keyword evidence="3" id="KW-1185">Reference proteome</keyword>
<reference evidence="2" key="1">
    <citation type="submission" date="2023-03" db="EMBL/GenBank/DDBJ databases">
        <title>Massive genome expansion in bonnet fungi (Mycena s.s.) driven by repeated elements and novel gene families across ecological guilds.</title>
        <authorList>
            <consortium name="Lawrence Berkeley National Laboratory"/>
            <person name="Harder C.B."/>
            <person name="Miyauchi S."/>
            <person name="Viragh M."/>
            <person name="Kuo A."/>
            <person name="Thoen E."/>
            <person name="Andreopoulos B."/>
            <person name="Lu D."/>
            <person name="Skrede I."/>
            <person name="Drula E."/>
            <person name="Henrissat B."/>
            <person name="Morin E."/>
            <person name="Kohler A."/>
            <person name="Barry K."/>
            <person name="LaButti K."/>
            <person name="Morin E."/>
            <person name="Salamov A."/>
            <person name="Lipzen A."/>
            <person name="Mereny Z."/>
            <person name="Hegedus B."/>
            <person name="Baldrian P."/>
            <person name="Stursova M."/>
            <person name="Weitz H."/>
            <person name="Taylor A."/>
            <person name="Grigoriev I.V."/>
            <person name="Nagy L.G."/>
            <person name="Martin F."/>
            <person name="Kauserud H."/>
        </authorList>
    </citation>
    <scope>NUCLEOTIDE SEQUENCE</scope>
    <source>
        <strain evidence="2">CBHHK002</strain>
    </source>
</reference>
<comment type="caution">
    <text evidence="2">The sequence shown here is derived from an EMBL/GenBank/DDBJ whole genome shotgun (WGS) entry which is preliminary data.</text>
</comment>
<dbReference type="EMBL" id="JARIHO010000002">
    <property type="protein sequence ID" value="KAJ7366058.1"/>
    <property type="molecule type" value="Genomic_DNA"/>
</dbReference>
<name>A0AAD7AQD6_9AGAR</name>
<gene>
    <name evidence="2" type="ORF">DFH08DRAFT_797063</name>
</gene>
<organism evidence="2 3">
    <name type="scientific">Mycena albidolilacea</name>
    <dbReference type="NCBI Taxonomy" id="1033008"/>
    <lineage>
        <taxon>Eukaryota</taxon>
        <taxon>Fungi</taxon>
        <taxon>Dikarya</taxon>
        <taxon>Basidiomycota</taxon>
        <taxon>Agaricomycotina</taxon>
        <taxon>Agaricomycetes</taxon>
        <taxon>Agaricomycetidae</taxon>
        <taxon>Agaricales</taxon>
        <taxon>Marasmiineae</taxon>
        <taxon>Mycenaceae</taxon>
        <taxon>Mycena</taxon>
    </lineage>
</organism>
<dbReference type="Proteomes" id="UP001218218">
    <property type="component" value="Unassembled WGS sequence"/>
</dbReference>
<evidence type="ECO:0000313" key="3">
    <source>
        <dbReference type="Proteomes" id="UP001218218"/>
    </source>
</evidence>